<gene>
    <name evidence="2" type="ORF">UT75_C0003G0062</name>
</gene>
<sequence length="601" mass="64769">MNEIIYTKPTPPVAPKQPELLVIKQGFMHNKIFKWLVALACALFIISLMVFWFGGSSFVESGVELSISGPTQIGLGDEMIYRVKYTNSTNTDLVDLKFSFNYPGKSIILKDGILVEDLTEKFNLDVLAKGQSGEKEFKTFLVGNRGDVKTAKMVMSYKASDLNSQFEKTATLGTTIISVPVSLTLSAPPNSTTGQVVNYILDYRNESAGDISGLKFVFDYPDGFVFQSSSPASDPGDNNSWTVANLRKGPGSRISIQGVLSGSEGESKAVAVHLMRKLGDQHINYEEASNTTVISSPLLAVDILANDSKDYVTNPDDRLRYTLKYSNNSNFNLVGLTLTAKLEGDMFDLNSVNPGGGYFDSSSNTITWNSSTVSNFANLSSRKTGTVDFSVKIKPQFSYGGTGTKNTLVKVSARLSTPNIPPGIDVEEIFSAGTLITKVSTQPAFAQLAYYNDPAFGSSGPMPPKVGETTTYTIHWQLGNPGNDVAEAKIVGTLPLGVSWKGSSSVTSGQPEPTYNKNSSEIVWDIKNIPSGVGGNLTPKYEAVFQVTIKPSAAQKGSVMDILKDIVFSGKDSFTKQAIVINAKDVDTNSMVDGRGEGVVQ</sequence>
<dbReference type="AlphaFoldDB" id="A0A0G0TST0"/>
<comment type="caution">
    <text evidence="2">The sequence shown here is derived from an EMBL/GenBank/DDBJ whole genome shotgun (WGS) entry which is preliminary data.</text>
</comment>
<dbReference type="EMBL" id="LBXZ01000003">
    <property type="protein sequence ID" value="KKR40932.1"/>
    <property type="molecule type" value="Genomic_DNA"/>
</dbReference>
<keyword evidence="1" id="KW-0472">Membrane</keyword>
<evidence type="ECO:0000313" key="2">
    <source>
        <dbReference type="EMBL" id="KKR40932.1"/>
    </source>
</evidence>
<evidence type="ECO:0000313" key="3">
    <source>
        <dbReference type="Proteomes" id="UP000034072"/>
    </source>
</evidence>
<reference evidence="2 3" key="1">
    <citation type="journal article" date="2015" name="Nature">
        <title>rRNA introns, odd ribosomes, and small enigmatic genomes across a large radiation of phyla.</title>
        <authorList>
            <person name="Brown C.T."/>
            <person name="Hug L.A."/>
            <person name="Thomas B.C."/>
            <person name="Sharon I."/>
            <person name="Castelle C.J."/>
            <person name="Singh A."/>
            <person name="Wilkins M.J."/>
            <person name="Williams K.H."/>
            <person name="Banfield J.F."/>
        </authorList>
    </citation>
    <scope>NUCLEOTIDE SEQUENCE [LARGE SCALE GENOMIC DNA]</scope>
</reference>
<keyword evidence="1" id="KW-1133">Transmembrane helix</keyword>
<name>A0A0G0TST0_9BACT</name>
<evidence type="ECO:0000256" key="1">
    <source>
        <dbReference type="SAM" id="Phobius"/>
    </source>
</evidence>
<proteinExistence type="predicted"/>
<protein>
    <recommendedName>
        <fullName evidence="4">DUF11 domain-containing protein</fullName>
    </recommendedName>
</protein>
<organism evidence="2 3">
    <name type="scientific">Candidatus Yanofskybacteria bacterium GW2011_GWE2_40_11</name>
    <dbReference type="NCBI Taxonomy" id="1619033"/>
    <lineage>
        <taxon>Bacteria</taxon>
        <taxon>Candidatus Yanofskyibacteriota</taxon>
    </lineage>
</organism>
<evidence type="ECO:0008006" key="4">
    <source>
        <dbReference type="Google" id="ProtNLM"/>
    </source>
</evidence>
<feature type="transmembrane region" description="Helical" evidence="1">
    <location>
        <begin position="32"/>
        <end position="53"/>
    </location>
</feature>
<dbReference type="Proteomes" id="UP000034072">
    <property type="component" value="Unassembled WGS sequence"/>
</dbReference>
<accession>A0A0G0TST0</accession>
<keyword evidence="1" id="KW-0812">Transmembrane</keyword>